<dbReference type="Gene3D" id="3.40.50.12580">
    <property type="match status" value="1"/>
</dbReference>
<dbReference type="SUPFAM" id="SSF53756">
    <property type="entry name" value="UDP-Glycosyltransferase/glycogen phosphorylase"/>
    <property type="match status" value="2"/>
</dbReference>
<keyword evidence="4" id="KW-0808">Transferase</keyword>
<dbReference type="GO" id="GO:0019350">
    <property type="term" value="P:teichoic acid biosynthetic process"/>
    <property type="evidence" value="ECO:0007669"/>
    <property type="project" value="UniProtKB-KW"/>
</dbReference>
<dbReference type="Proteomes" id="UP000242752">
    <property type="component" value="Unassembled WGS sequence"/>
</dbReference>
<evidence type="ECO:0000256" key="3">
    <source>
        <dbReference type="ARBA" id="ARBA00022475"/>
    </source>
</evidence>
<dbReference type="Pfam" id="PF00534">
    <property type="entry name" value="Glycos_transf_1"/>
    <property type="match status" value="1"/>
</dbReference>
<dbReference type="CDD" id="cd03811">
    <property type="entry name" value="GT4_GT28_WabH-like"/>
    <property type="match status" value="1"/>
</dbReference>
<dbReference type="PANTHER" id="PTHR37316:SF3">
    <property type="entry name" value="TEICHOIC ACID GLYCEROL-PHOSPHATE TRANSFERASE"/>
    <property type="match status" value="1"/>
</dbReference>
<evidence type="ECO:0000256" key="1">
    <source>
        <dbReference type="ARBA" id="ARBA00004202"/>
    </source>
</evidence>
<dbReference type="OrthoDB" id="9811865at2"/>
<dbReference type="InterPro" id="IPR051612">
    <property type="entry name" value="Teichoic_Acid_Biosynth"/>
</dbReference>
<dbReference type="AlphaFoldDB" id="A0A2K3YXJ9"/>
<dbReference type="Gene3D" id="3.40.50.2000">
    <property type="entry name" value="Glycogen Phosphorylase B"/>
    <property type="match status" value="2"/>
</dbReference>
<dbReference type="InterPro" id="IPR007554">
    <property type="entry name" value="Glycerophosphate_synth"/>
</dbReference>
<keyword evidence="5" id="KW-0777">Teichoic acid biosynthesis</keyword>
<comment type="caution">
    <text evidence="8">The sequence shown here is derived from an EMBL/GenBank/DDBJ whole genome shotgun (WGS) entry which is preliminary data.</text>
</comment>
<dbReference type="PANTHER" id="PTHR37316">
    <property type="entry name" value="TEICHOIC ACID GLYCEROL-PHOSPHATE PRIMASE"/>
    <property type="match status" value="1"/>
</dbReference>
<keyword evidence="6" id="KW-0472">Membrane</keyword>
<keyword evidence="3" id="KW-1003">Cell membrane</keyword>
<feature type="domain" description="Glycosyl transferase family 1" evidence="7">
    <location>
        <begin position="662"/>
        <end position="824"/>
    </location>
</feature>
<dbReference type="GO" id="GO:0047355">
    <property type="term" value="F:CDP-glycerol glycerophosphotransferase activity"/>
    <property type="evidence" value="ECO:0007669"/>
    <property type="project" value="InterPro"/>
</dbReference>
<dbReference type="GO" id="GO:0005886">
    <property type="term" value="C:plasma membrane"/>
    <property type="evidence" value="ECO:0007669"/>
    <property type="project" value="UniProtKB-SubCell"/>
</dbReference>
<dbReference type="EMBL" id="PPRF01000004">
    <property type="protein sequence ID" value="PNZ30332.1"/>
    <property type="molecule type" value="Genomic_DNA"/>
</dbReference>
<comment type="subcellular location">
    <subcellularLocation>
        <location evidence="1">Cell membrane</location>
        <topology evidence="1">Peripheral membrane protein</topology>
    </subcellularLocation>
</comment>
<evidence type="ECO:0000256" key="2">
    <source>
        <dbReference type="ARBA" id="ARBA00010488"/>
    </source>
</evidence>
<dbReference type="InterPro" id="IPR043149">
    <property type="entry name" value="TagF_N"/>
</dbReference>
<dbReference type="Pfam" id="PF04464">
    <property type="entry name" value="Glyphos_transf"/>
    <property type="match status" value="1"/>
</dbReference>
<dbReference type="InterPro" id="IPR001296">
    <property type="entry name" value="Glyco_trans_1"/>
</dbReference>
<evidence type="ECO:0000256" key="4">
    <source>
        <dbReference type="ARBA" id="ARBA00022679"/>
    </source>
</evidence>
<sequence length="838" mass="96663">MRCATLNKVTKVLLNQIKRKYKFASEPLRARLRSEHVNKVTKYAEYYKKNKVVPTHIVYQSRDGQSMTDSPYAVFLQLLKNEQYNGFTHFWVVDTEQKKDTFERKYHHYDNVQFVVKESDEYLHVLTTAKYLINNATFPGYFAKKEEQVYVNTWHGTPIKAMGLDIEDNLLGSQNVIRNFLSSDILVSPNAHTTSIFNRAFSLEGLYNGRLMEMGYPRIDLTLNSQRENVVRDLSSEGIRVDERKVLLFAPTWRGEDVNNPEDSIENIYQMVMGLKDNTSYQVLVKVHPFAYEMALQHKGILPYLVPDTFDTNELLSVVDLLVTDYSSIFFDYLVTDNPIIFYAPDYEDYKRNRGLYIDVDALPGPSVDNLQDLIVQVHKAENNTLNYQDNYANFKKLYVSYDDGHVTEKLIEAMFSNQKVEAQSTKEHILMYPGGMKNNGITTSAINLLENLDYDKYDVTIFLNQTTNDEILNNLANVNDNVRIILRKGPLLATTKETYQNTFVKNRGIQSQLEKTLYPTAVYEREFRKIFGNATFDYVIDFSGYSMFWSKILLGTKSKKKLIFLHSDIQSDMNRTVNGKRPHYVNLKGVISMYPQFDYLVSVSEETSKLNMHNLSQPNISRKFTSAMNTINITRIEKLKNDENGFFINHDKKVLAILQNNQIKGIEFNDDDFKVMAMGRLSPEKGFDILIKGFKDVARQNPNAKLYILGEGPLRKELQNLIRSLKLDNHVYLVGQKSNPFNIMKQCDLFVLSSHYEGQSMVLLEAMTIGTKVLASDIPANRYVLDSGKYGMLVENTPENVGRGILEFMNNEVPTYEKFDVQAHNAQALAQFYKLLR</sequence>
<gene>
    <name evidence="8" type="ORF">CD122_00590</name>
</gene>
<dbReference type="Gene3D" id="3.40.50.11820">
    <property type="match status" value="1"/>
</dbReference>
<dbReference type="InterPro" id="IPR043148">
    <property type="entry name" value="TagF_C"/>
</dbReference>
<comment type="similarity">
    <text evidence="2">Belongs to the CDP-glycerol glycerophosphotransferase family.</text>
</comment>
<keyword evidence="9" id="KW-1185">Reference proteome</keyword>
<evidence type="ECO:0000313" key="9">
    <source>
        <dbReference type="Proteomes" id="UP000242752"/>
    </source>
</evidence>
<evidence type="ECO:0000256" key="6">
    <source>
        <dbReference type="ARBA" id="ARBA00023136"/>
    </source>
</evidence>
<dbReference type="RefSeq" id="WP_103357087.1">
    <property type="nucleotide sequence ID" value="NZ_PPRF01000004.1"/>
</dbReference>
<evidence type="ECO:0000313" key="8">
    <source>
        <dbReference type="EMBL" id="PNZ30332.1"/>
    </source>
</evidence>
<evidence type="ECO:0000259" key="7">
    <source>
        <dbReference type="Pfam" id="PF00534"/>
    </source>
</evidence>
<accession>A0A2K3YXJ9</accession>
<dbReference type="GO" id="GO:0016757">
    <property type="term" value="F:glycosyltransferase activity"/>
    <property type="evidence" value="ECO:0007669"/>
    <property type="project" value="InterPro"/>
</dbReference>
<organism evidence="8 9">
    <name type="scientific">Staphylococcus rostri</name>
    <dbReference type="NCBI Taxonomy" id="522262"/>
    <lineage>
        <taxon>Bacteria</taxon>
        <taxon>Bacillati</taxon>
        <taxon>Bacillota</taxon>
        <taxon>Bacilli</taxon>
        <taxon>Bacillales</taxon>
        <taxon>Staphylococcaceae</taxon>
        <taxon>Staphylococcus</taxon>
    </lineage>
</organism>
<reference evidence="8 9" key="1">
    <citation type="submission" date="2017-08" db="EMBL/GenBank/DDBJ databases">
        <title>Draft genome sequences of 64 type strains of genus Staph aureus.</title>
        <authorList>
            <person name="Cole K."/>
            <person name="Golubchik T."/>
            <person name="Russell J."/>
            <person name="Foster D."/>
            <person name="Llewelyn M."/>
            <person name="Wilson D."/>
            <person name="Crook D."/>
            <person name="Paul J."/>
        </authorList>
    </citation>
    <scope>NUCLEOTIDE SEQUENCE [LARGE SCALE GENOMIC DNA]</scope>
    <source>
        <strain evidence="8 9">DSM 21968</strain>
    </source>
</reference>
<name>A0A2K3YXJ9_9STAP</name>
<protein>
    <submittedName>
        <fullName evidence="8">Teichoic acid biosynthesis protein</fullName>
    </submittedName>
</protein>
<evidence type="ECO:0000256" key="5">
    <source>
        <dbReference type="ARBA" id="ARBA00022944"/>
    </source>
</evidence>
<proteinExistence type="inferred from homology"/>